<dbReference type="GO" id="GO:0005634">
    <property type="term" value="C:nucleus"/>
    <property type="evidence" value="ECO:0007669"/>
    <property type="project" value="UniProtKB-SubCell"/>
</dbReference>
<protein>
    <recommendedName>
        <fullName evidence="6">BRK domain-containing protein</fullName>
    </recommendedName>
</protein>
<evidence type="ECO:0000313" key="7">
    <source>
        <dbReference type="EMBL" id="CAD8823775.1"/>
    </source>
</evidence>
<dbReference type="Gene3D" id="3.40.5.120">
    <property type="match status" value="2"/>
</dbReference>
<keyword evidence="2" id="KW-0805">Transcription regulation</keyword>
<evidence type="ECO:0000256" key="4">
    <source>
        <dbReference type="ARBA" id="ARBA00023242"/>
    </source>
</evidence>
<name>A0A7S0ZK63_9RHOD</name>
<dbReference type="EMBL" id="HBFP01011315">
    <property type="protein sequence ID" value="CAD8823775.1"/>
    <property type="molecule type" value="Transcribed_RNA"/>
</dbReference>
<evidence type="ECO:0000259" key="6">
    <source>
        <dbReference type="Pfam" id="PF07533"/>
    </source>
</evidence>
<sequence length="372" mass="41371">MMDTGSSSSGVIEELKVEDMMLAPEEAAKHITIWNRLECRKIAGNAAPLRRNLARYLAKHPECEVFTGQDKIIRNQMMQSALLNGSGSQIRTGGVGEVLSEHVPIWHTIERRKVTGNAAPLRKNLEAYLMRHPECEEYNGQDKESRGENEAQKKTEKKKLSKREKTTDGNESETELECDMQLESREQPQQITKDQQQAAFLFQQQQQHQQAMFLNQQQIQYFQQQQQNPVQNPFNFSVIGTNHVNIENGGVGSGGITSSDGIPIPGRQNGATTLIPVGYGSTRPMPIYSNMISASHTNENLLGSSLGMSFTGVGMATPSQDLAMLLGNSVGFQNSLENNPHFLSQNMSFSPSNYLAFGNSPQQPFQQHKPPH</sequence>
<feature type="compositionally biased region" description="Basic and acidic residues" evidence="5">
    <location>
        <begin position="138"/>
        <end position="154"/>
    </location>
</feature>
<proteinExistence type="predicted"/>
<dbReference type="AlphaFoldDB" id="A0A7S0ZK63"/>
<feature type="region of interest" description="Disordered" evidence="5">
    <location>
        <begin position="138"/>
        <end position="193"/>
    </location>
</feature>
<accession>A0A7S0ZK63</accession>
<comment type="subcellular location">
    <subcellularLocation>
        <location evidence="1">Nucleus</location>
    </subcellularLocation>
</comment>
<keyword evidence="4" id="KW-0539">Nucleus</keyword>
<feature type="compositionally biased region" description="Acidic residues" evidence="5">
    <location>
        <begin position="170"/>
        <end position="180"/>
    </location>
</feature>
<dbReference type="InterPro" id="IPR006576">
    <property type="entry name" value="BRK_domain"/>
</dbReference>
<feature type="domain" description="BRK" evidence="6">
    <location>
        <begin position="100"/>
        <end position="134"/>
    </location>
</feature>
<organism evidence="7">
    <name type="scientific">Timspurckia oligopyrenoides</name>
    <dbReference type="NCBI Taxonomy" id="708627"/>
    <lineage>
        <taxon>Eukaryota</taxon>
        <taxon>Rhodophyta</taxon>
        <taxon>Bangiophyceae</taxon>
        <taxon>Porphyridiales</taxon>
        <taxon>Porphyridiaceae</taxon>
        <taxon>Timspurckia</taxon>
    </lineage>
</organism>
<evidence type="ECO:0000256" key="2">
    <source>
        <dbReference type="ARBA" id="ARBA00023015"/>
    </source>
</evidence>
<gene>
    <name evidence="7" type="ORF">TOLI1172_LOCUS8173</name>
</gene>
<evidence type="ECO:0000256" key="1">
    <source>
        <dbReference type="ARBA" id="ARBA00004123"/>
    </source>
</evidence>
<dbReference type="Pfam" id="PF07533">
    <property type="entry name" value="BRK"/>
    <property type="match status" value="2"/>
</dbReference>
<keyword evidence="3" id="KW-0804">Transcription</keyword>
<feature type="domain" description="BRK" evidence="6">
    <location>
        <begin position="29"/>
        <end position="65"/>
    </location>
</feature>
<dbReference type="SUPFAM" id="SSF160481">
    <property type="entry name" value="BRK domain-like"/>
    <property type="match status" value="2"/>
</dbReference>
<evidence type="ECO:0000256" key="5">
    <source>
        <dbReference type="SAM" id="MobiDB-lite"/>
    </source>
</evidence>
<reference evidence="7" key="1">
    <citation type="submission" date="2021-01" db="EMBL/GenBank/DDBJ databases">
        <authorList>
            <person name="Corre E."/>
            <person name="Pelletier E."/>
            <person name="Niang G."/>
            <person name="Scheremetjew M."/>
            <person name="Finn R."/>
            <person name="Kale V."/>
            <person name="Holt S."/>
            <person name="Cochrane G."/>
            <person name="Meng A."/>
            <person name="Brown T."/>
            <person name="Cohen L."/>
        </authorList>
    </citation>
    <scope>NUCLEOTIDE SEQUENCE</scope>
    <source>
        <strain evidence="7">CCMP3278</strain>
    </source>
</reference>
<dbReference type="InterPro" id="IPR037259">
    <property type="entry name" value="BRK_sf"/>
</dbReference>
<evidence type="ECO:0000256" key="3">
    <source>
        <dbReference type="ARBA" id="ARBA00023163"/>
    </source>
</evidence>